<evidence type="ECO:0000256" key="7">
    <source>
        <dbReference type="ARBA" id="ARBA00023136"/>
    </source>
</evidence>
<sequence length="209" mass="24573">MKNKVCANNISFAEFADFVAASDPWKMNSHWKPVFLQCSPCLYRPHLIGKLETFSRDAREVLAVMNASWILDSFDPKQRVKDEVRNLISFNYYVSKVRDADDNCTSTAELAQRLWKTFQINGYLDDDLPFPPFQGEEVEETELMTSVDRALSTTLVKSRKERKEQRERAMVRAYRTVSKATLYKLQDIYWNDFVMYGYDPEPDFLFDQR</sequence>
<protein>
    <recommendedName>
        <fullName evidence="9">Carbohydrate sulfotransferase</fullName>
        <ecNumber evidence="9">2.8.2.-</ecNumber>
    </recommendedName>
</protein>
<dbReference type="GO" id="GO:0008146">
    <property type="term" value="F:sulfotransferase activity"/>
    <property type="evidence" value="ECO:0007669"/>
    <property type="project" value="InterPro"/>
</dbReference>
<reference evidence="10 11" key="1">
    <citation type="submission" date="2024-02" db="EMBL/GenBank/DDBJ databases">
        <title>Chromosome-scale genome assembly of the rough periwinkle Littorina saxatilis.</title>
        <authorList>
            <person name="De Jode A."/>
            <person name="Faria R."/>
            <person name="Formenti G."/>
            <person name="Sims Y."/>
            <person name="Smith T.P."/>
            <person name="Tracey A."/>
            <person name="Wood J.M.D."/>
            <person name="Zagrodzka Z.B."/>
            <person name="Johannesson K."/>
            <person name="Butlin R.K."/>
            <person name="Leder E.H."/>
        </authorList>
    </citation>
    <scope>NUCLEOTIDE SEQUENCE [LARGE SCALE GENOMIC DNA]</scope>
    <source>
        <strain evidence="10">Snail1</strain>
        <tissue evidence="10">Muscle</tissue>
    </source>
</reference>
<gene>
    <name evidence="10" type="ORF">V1264_005404</name>
</gene>
<dbReference type="Pfam" id="PF03567">
    <property type="entry name" value="Sulfotransfer_2"/>
    <property type="match status" value="1"/>
</dbReference>
<dbReference type="EMBL" id="JBAMIC010000014">
    <property type="protein sequence ID" value="KAK7096058.1"/>
    <property type="molecule type" value="Genomic_DNA"/>
</dbReference>
<evidence type="ECO:0000256" key="1">
    <source>
        <dbReference type="ARBA" id="ARBA00004323"/>
    </source>
</evidence>
<dbReference type="InterPro" id="IPR005331">
    <property type="entry name" value="Sulfotransferase"/>
</dbReference>
<evidence type="ECO:0000256" key="9">
    <source>
        <dbReference type="RuleBase" id="RU364020"/>
    </source>
</evidence>
<keyword evidence="7" id="KW-0472">Membrane</keyword>
<organism evidence="10 11">
    <name type="scientific">Littorina saxatilis</name>
    <dbReference type="NCBI Taxonomy" id="31220"/>
    <lineage>
        <taxon>Eukaryota</taxon>
        <taxon>Metazoa</taxon>
        <taxon>Spiralia</taxon>
        <taxon>Lophotrochozoa</taxon>
        <taxon>Mollusca</taxon>
        <taxon>Gastropoda</taxon>
        <taxon>Caenogastropoda</taxon>
        <taxon>Littorinimorpha</taxon>
        <taxon>Littorinoidea</taxon>
        <taxon>Littorinidae</taxon>
        <taxon>Littorina</taxon>
    </lineage>
</organism>
<accession>A0AAN9AZF6</accession>
<evidence type="ECO:0000256" key="3">
    <source>
        <dbReference type="ARBA" id="ARBA00022679"/>
    </source>
</evidence>
<dbReference type="PANTHER" id="PTHR12137:SF54">
    <property type="entry name" value="CARBOHYDRATE SULFOTRANSFERASE"/>
    <property type="match status" value="1"/>
</dbReference>
<evidence type="ECO:0000256" key="6">
    <source>
        <dbReference type="ARBA" id="ARBA00023034"/>
    </source>
</evidence>
<evidence type="ECO:0000256" key="8">
    <source>
        <dbReference type="ARBA" id="ARBA00023180"/>
    </source>
</evidence>
<evidence type="ECO:0000256" key="2">
    <source>
        <dbReference type="ARBA" id="ARBA00006339"/>
    </source>
</evidence>
<keyword evidence="11" id="KW-1185">Reference proteome</keyword>
<comment type="similarity">
    <text evidence="2 9">Belongs to the sulfotransferase 2 family.</text>
</comment>
<name>A0AAN9AZF6_9CAEN</name>
<comment type="subcellular location">
    <subcellularLocation>
        <location evidence="1 9">Golgi apparatus membrane</location>
        <topology evidence="1 9">Single-pass type II membrane protein</topology>
    </subcellularLocation>
</comment>
<keyword evidence="9" id="KW-0119">Carbohydrate metabolism</keyword>
<dbReference type="PANTHER" id="PTHR12137">
    <property type="entry name" value="CARBOHYDRATE SULFOTRANSFERASE"/>
    <property type="match status" value="1"/>
</dbReference>
<comment type="caution">
    <text evidence="10">The sequence shown here is derived from an EMBL/GenBank/DDBJ whole genome shotgun (WGS) entry which is preliminary data.</text>
</comment>
<dbReference type="Proteomes" id="UP001374579">
    <property type="component" value="Unassembled WGS sequence"/>
</dbReference>
<evidence type="ECO:0000256" key="5">
    <source>
        <dbReference type="ARBA" id="ARBA00022989"/>
    </source>
</evidence>
<dbReference type="GO" id="GO:0016051">
    <property type="term" value="P:carbohydrate biosynthetic process"/>
    <property type="evidence" value="ECO:0007669"/>
    <property type="project" value="InterPro"/>
</dbReference>
<dbReference type="InterPro" id="IPR018011">
    <property type="entry name" value="Carb_sulfotrans_8-10"/>
</dbReference>
<evidence type="ECO:0000256" key="4">
    <source>
        <dbReference type="ARBA" id="ARBA00022692"/>
    </source>
</evidence>
<keyword evidence="9" id="KW-0735">Signal-anchor</keyword>
<evidence type="ECO:0000313" key="10">
    <source>
        <dbReference type="EMBL" id="KAK7096058.1"/>
    </source>
</evidence>
<evidence type="ECO:0000313" key="11">
    <source>
        <dbReference type="Proteomes" id="UP001374579"/>
    </source>
</evidence>
<dbReference type="GO" id="GO:0000139">
    <property type="term" value="C:Golgi membrane"/>
    <property type="evidence" value="ECO:0007669"/>
    <property type="project" value="UniProtKB-SubCell"/>
</dbReference>
<dbReference type="EC" id="2.8.2.-" evidence="9"/>
<keyword evidence="6 9" id="KW-0333">Golgi apparatus</keyword>
<proteinExistence type="inferred from homology"/>
<keyword evidence="3 9" id="KW-0808">Transferase</keyword>
<keyword evidence="4" id="KW-0812">Transmembrane</keyword>
<keyword evidence="5" id="KW-1133">Transmembrane helix</keyword>
<dbReference type="AlphaFoldDB" id="A0AAN9AZF6"/>
<keyword evidence="8 9" id="KW-0325">Glycoprotein</keyword>